<keyword evidence="4" id="KW-0249">Electron transport</keyword>
<dbReference type="Gene3D" id="2.20.28.100">
    <property type="entry name" value="Desulphoferrodoxin, N-terminal domain"/>
    <property type="match status" value="1"/>
</dbReference>
<dbReference type="GO" id="GO:0005506">
    <property type="term" value="F:iron ion binding"/>
    <property type="evidence" value="ECO:0007669"/>
    <property type="project" value="InterPro"/>
</dbReference>
<evidence type="ECO:0000256" key="1">
    <source>
        <dbReference type="ARBA" id="ARBA00005941"/>
    </source>
</evidence>
<reference evidence="7" key="1">
    <citation type="submission" date="2023-03" db="EMBL/GenBank/DDBJ databases">
        <title>Selenobaculum gbiensis gen. nov. sp. nov., a new bacterium isolated from the gut microbiota of IBD patient.</title>
        <authorList>
            <person name="Yeo S."/>
            <person name="Park H."/>
            <person name="Huh C.S."/>
        </authorList>
    </citation>
    <scope>NUCLEOTIDE SEQUENCE</scope>
    <source>
        <strain evidence="7">ICN-92133</strain>
    </source>
</reference>
<evidence type="ECO:0000256" key="4">
    <source>
        <dbReference type="ARBA" id="ARBA00022982"/>
    </source>
</evidence>
<dbReference type="InterPro" id="IPR038094">
    <property type="entry name" value="Desulfoferrodoxin_N_sf"/>
</dbReference>
<dbReference type="Proteomes" id="UP001243623">
    <property type="component" value="Chromosome"/>
</dbReference>
<evidence type="ECO:0000313" key="8">
    <source>
        <dbReference type="Proteomes" id="UP001243623"/>
    </source>
</evidence>
<feature type="domain" description="Desulfoferrodoxin ferrous iron-binding" evidence="6">
    <location>
        <begin position="60"/>
        <end position="141"/>
    </location>
</feature>
<dbReference type="InterPro" id="IPR051233">
    <property type="entry name" value="Desulfoferrodoxin_SOR"/>
</dbReference>
<name>A0A9Y2AJK4_9FIRM</name>
<dbReference type="InterPro" id="IPR002742">
    <property type="entry name" value="Desulfoferrodoxin_Fe-bd_dom"/>
</dbReference>
<dbReference type="Pfam" id="PF01880">
    <property type="entry name" value="Desulfoferrodox"/>
    <property type="match status" value="1"/>
</dbReference>
<dbReference type="EMBL" id="CP120678">
    <property type="protein sequence ID" value="WIW71354.1"/>
    <property type="molecule type" value="Genomic_DNA"/>
</dbReference>
<proteinExistence type="inferred from homology"/>
<evidence type="ECO:0000259" key="6">
    <source>
        <dbReference type="Pfam" id="PF01880"/>
    </source>
</evidence>
<protein>
    <submittedName>
        <fullName evidence="7">Desulfoferrodoxin family protein</fullName>
    </submittedName>
</protein>
<dbReference type="AlphaFoldDB" id="A0A9Y2AJK4"/>
<dbReference type="KEGG" id="sgbi:P3F81_03305"/>
<keyword evidence="2" id="KW-0813">Transport</keyword>
<keyword evidence="5" id="KW-0408">Iron</keyword>
<dbReference type="Gene3D" id="2.60.40.730">
    <property type="entry name" value="SOR catalytic domain"/>
    <property type="match status" value="1"/>
</dbReference>
<accession>A0A9Y2AJK4</accession>
<evidence type="ECO:0000256" key="3">
    <source>
        <dbReference type="ARBA" id="ARBA00022723"/>
    </source>
</evidence>
<dbReference type="PANTHER" id="PTHR36541">
    <property type="entry name" value="SUPEROXIDE REDUCTASE-RELATED"/>
    <property type="match status" value="1"/>
</dbReference>
<organism evidence="7 8">
    <name type="scientific">Selenobaculum gibii</name>
    <dbReference type="NCBI Taxonomy" id="3054208"/>
    <lineage>
        <taxon>Bacteria</taxon>
        <taxon>Bacillati</taxon>
        <taxon>Bacillota</taxon>
        <taxon>Negativicutes</taxon>
        <taxon>Selenomonadales</taxon>
        <taxon>Selenomonadaceae</taxon>
        <taxon>Selenobaculum</taxon>
    </lineage>
</organism>
<dbReference type="GO" id="GO:0016491">
    <property type="term" value="F:oxidoreductase activity"/>
    <property type="evidence" value="ECO:0007669"/>
    <property type="project" value="InterPro"/>
</dbReference>
<evidence type="ECO:0000256" key="2">
    <source>
        <dbReference type="ARBA" id="ARBA00022448"/>
    </source>
</evidence>
<dbReference type="RefSeq" id="WP_147667674.1">
    <property type="nucleotide sequence ID" value="NZ_CP120678.1"/>
</dbReference>
<gene>
    <name evidence="7" type="ORF">P3F81_03305</name>
</gene>
<dbReference type="PANTHER" id="PTHR36541:SF1">
    <property type="entry name" value="SUPEROXIDE REDUCTASE-RELATED"/>
    <property type="match status" value="1"/>
</dbReference>
<evidence type="ECO:0000313" key="7">
    <source>
        <dbReference type="EMBL" id="WIW71354.1"/>
    </source>
</evidence>
<evidence type="ECO:0000256" key="5">
    <source>
        <dbReference type="ARBA" id="ARBA00023004"/>
    </source>
</evidence>
<comment type="similarity">
    <text evidence="1">Belongs to the desulfoferrodoxin family.</text>
</comment>
<dbReference type="SUPFAM" id="SSF49367">
    <property type="entry name" value="Superoxide reductase-like"/>
    <property type="match status" value="1"/>
</dbReference>
<keyword evidence="8" id="KW-1185">Reference proteome</keyword>
<dbReference type="InterPro" id="IPR036073">
    <property type="entry name" value="Desulfoferrodoxin_Fe-bd_dom_sf"/>
</dbReference>
<keyword evidence="3" id="KW-0479">Metal-binding</keyword>
<sequence length="145" mass="16324">MARDLKIYRCLDCGYVVDVIDFGKRQVITKGTSFAKTTTIADAVLVCCSKEMELLVPNTTEASSEKHLPTVKFIEGGKISVKVAHPMIEGHYIKWIAVVSGDRVERLELEPDQAPEVTFYVGDEIDVDVYAYCNLHNLWKTNIKK</sequence>